<proteinExistence type="predicted"/>
<dbReference type="Gramene" id="KMS65005">
    <property type="protein sequence ID" value="KMS65005"/>
    <property type="gene ID" value="BVRB_040420"/>
</dbReference>
<organism evidence="1 2">
    <name type="scientific">Beta vulgaris subsp. vulgaris</name>
    <name type="common">Beet</name>
    <dbReference type="NCBI Taxonomy" id="3555"/>
    <lineage>
        <taxon>Eukaryota</taxon>
        <taxon>Viridiplantae</taxon>
        <taxon>Streptophyta</taxon>
        <taxon>Embryophyta</taxon>
        <taxon>Tracheophyta</taxon>
        <taxon>Spermatophyta</taxon>
        <taxon>Magnoliopsida</taxon>
        <taxon>eudicotyledons</taxon>
        <taxon>Gunneridae</taxon>
        <taxon>Pentapetalae</taxon>
        <taxon>Caryophyllales</taxon>
        <taxon>Chenopodiaceae</taxon>
        <taxon>Betoideae</taxon>
        <taxon>Beta</taxon>
    </lineage>
</organism>
<feature type="non-terminal residue" evidence="1">
    <location>
        <position position="1"/>
    </location>
</feature>
<sequence length="56" mass="6528">NLFQRLTPGYYFKPTALRKLQARKILELVPPEQQQVVALVAASNAQQLRRYRCGQR</sequence>
<protein>
    <submittedName>
        <fullName evidence="1">Uncharacterized protein</fullName>
    </submittedName>
</protein>
<keyword evidence="2" id="KW-1185">Reference proteome</keyword>
<dbReference type="Proteomes" id="UP000035740">
    <property type="component" value="Unassembled WGS sequence"/>
</dbReference>
<evidence type="ECO:0000313" key="1">
    <source>
        <dbReference type="EMBL" id="KMS65005.1"/>
    </source>
</evidence>
<accession>A0A0J8BH04</accession>
<dbReference type="EMBL" id="KQ116656">
    <property type="protein sequence ID" value="KMS65005.1"/>
    <property type="molecule type" value="Genomic_DNA"/>
</dbReference>
<gene>
    <name evidence="1" type="ORF">BVRB_040420</name>
</gene>
<reference evidence="1 2" key="1">
    <citation type="journal article" date="2014" name="Nature">
        <title>The genome of the recently domesticated crop plant sugar beet (Beta vulgaris).</title>
        <authorList>
            <person name="Dohm J.C."/>
            <person name="Minoche A.E."/>
            <person name="Holtgrawe D."/>
            <person name="Capella-Gutierrez S."/>
            <person name="Zakrzewski F."/>
            <person name="Tafer H."/>
            <person name="Rupp O."/>
            <person name="Sorensen T.R."/>
            <person name="Stracke R."/>
            <person name="Reinhardt R."/>
            <person name="Goesmann A."/>
            <person name="Kraft T."/>
            <person name="Schulz B."/>
            <person name="Stadler P.F."/>
            <person name="Schmidt T."/>
            <person name="Gabaldon T."/>
            <person name="Lehrach H."/>
            <person name="Weisshaar B."/>
            <person name="Himmelbauer H."/>
        </authorList>
    </citation>
    <scope>NUCLEOTIDE SEQUENCE [LARGE SCALE GENOMIC DNA]</scope>
    <source>
        <tissue evidence="1">Taproot</tissue>
    </source>
</reference>
<evidence type="ECO:0000313" key="2">
    <source>
        <dbReference type="Proteomes" id="UP000035740"/>
    </source>
</evidence>
<dbReference type="AlphaFoldDB" id="A0A0J8BH04"/>
<name>A0A0J8BH04_BETVV</name>